<dbReference type="GO" id="GO:0009423">
    <property type="term" value="P:chorismate biosynthetic process"/>
    <property type="evidence" value="ECO:0007669"/>
    <property type="project" value="UniProtKB-UniPathway"/>
</dbReference>
<dbReference type="UniPathway" id="UPA00053">
    <property type="reaction ID" value="UER00088"/>
</dbReference>
<feature type="non-terminal residue" evidence="7">
    <location>
        <position position="1"/>
    </location>
</feature>
<dbReference type="AlphaFoldDB" id="A0A7V8NTW3"/>
<dbReference type="GO" id="GO:0008652">
    <property type="term" value="P:amino acid biosynthetic process"/>
    <property type="evidence" value="ECO:0007669"/>
    <property type="project" value="UniProtKB-KW"/>
</dbReference>
<dbReference type="InterPro" id="IPR000623">
    <property type="entry name" value="Shikimate_kinase/TSH1"/>
</dbReference>
<evidence type="ECO:0000256" key="1">
    <source>
        <dbReference type="ARBA" id="ARBA00022605"/>
    </source>
</evidence>
<proteinExistence type="inferred from homology"/>
<dbReference type="GO" id="GO:0005829">
    <property type="term" value="C:cytosol"/>
    <property type="evidence" value="ECO:0007669"/>
    <property type="project" value="TreeGrafter"/>
</dbReference>
<organism evidence="7 8">
    <name type="scientific">Candidatus Acidiferrum panamense</name>
    <dbReference type="NCBI Taxonomy" id="2741543"/>
    <lineage>
        <taxon>Bacteria</taxon>
        <taxon>Pseudomonadati</taxon>
        <taxon>Acidobacteriota</taxon>
        <taxon>Terriglobia</taxon>
        <taxon>Candidatus Acidiferrales</taxon>
        <taxon>Candidatus Acidiferrum</taxon>
    </lineage>
</organism>
<evidence type="ECO:0000256" key="3">
    <source>
        <dbReference type="ARBA" id="ARBA00022741"/>
    </source>
</evidence>
<dbReference type="GO" id="GO:0004765">
    <property type="term" value="F:shikimate kinase activity"/>
    <property type="evidence" value="ECO:0007669"/>
    <property type="project" value="TreeGrafter"/>
</dbReference>
<dbReference type="PRINTS" id="PR01100">
    <property type="entry name" value="SHIKIMTKNASE"/>
</dbReference>
<evidence type="ECO:0000256" key="4">
    <source>
        <dbReference type="ARBA" id="ARBA00022777"/>
    </source>
</evidence>
<evidence type="ECO:0000256" key="5">
    <source>
        <dbReference type="ARBA" id="ARBA00022840"/>
    </source>
</evidence>
<keyword evidence="1" id="KW-0028">Amino-acid biosynthesis</keyword>
<keyword evidence="8" id="KW-1185">Reference proteome</keyword>
<dbReference type="PANTHER" id="PTHR21087">
    <property type="entry name" value="SHIKIMATE KINASE"/>
    <property type="match status" value="1"/>
</dbReference>
<accession>A0A7V8NTW3</accession>
<keyword evidence="4 7" id="KW-0418">Kinase</keyword>
<keyword evidence="2" id="KW-0808">Transferase</keyword>
<dbReference type="SUPFAM" id="SSF52540">
    <property type="entry name" value="P-loop containing nucleoside triphosphate hydrolases"/>
    <property type="match status" value="1"/>
</dbReference>
<sequence>IGTLLARQLAWRFVDLDERIEEAAGLSIPQIFERFGEPFFRQLEAGQLRAALGRASELKQGTVLALGGGTYAQSGCPEFLRSAGVPVLWLDAPMEVLLARCMTMTGRPLFRDEASFRALHAERLPSYRLADYRVESSGEPVDIVADILRLGVVASGGNQTHLMVEKPLP</sequence>
<dbReference type="HAMAP" id="MF_00109">
    <property type="entry name" value="Shikimate_kinase"/>
    <property type="match status" value="1"/>
</dbReference>
<dbReference type="GO" id="GO:0009073">
    <property type="term" value="P:aromatic amino acid family biosynthetic process"/>
    <property type="evidence" value="ECO:0007669"/>
    <property type="project" value="UniProtKB-KW"/>
</dbReference>
<dbReference type="InterPro" id="IPR027417">
    <property type="entry name" value="P-loop_NTPase"/>
</dbReference>
<dbReference type="Proteomes" id="UP000567293">
    <property type="component" value="Unassembled WGS sequence"/>
</dbReference>
<dbReference type="Gene3D" id="3.40.50.300">
    <property type="entry name" value="P-loop containing nucleotide triphosphate hydrolases"/>
    <property type="match status" value="1"/>
</dbReference>
<keyword evidence="5" id="KW-0067">ATP-binding</keyword>
<dbReference type="InterPro" id="IPR031322">
    <property type="entry name" value="Shikimate/glucono_kinase"/>
</dbReference>
<gene>
    <name evidence="7" type="ORF">HRJ53_19500</name>
</gene>
<evidence type="ECO:0000256" key="6">
    <source>
        <dbReference type="ARBA" id="ARBA00023141"/>
    </source>
</evidence>
<evidence type="ECO:0000256" key="2">
    <source>
        <dbReference type="ARBA" id="ARBA00022679"/>
    </source>
</evidence>
<dbReference type="PANTHER" id="PTHR21087:SF16">
    <property type="entry name" value="SHIKIMATE KINASE 1, CHLOROPLASTIC"/>
    <property type="match status" value="1"/>
</dbReference>
<keyword evidence="6" id="KW-0057">Aromatic amino acid biosynthesis</keyword>
<protein>
    <submittedName>
        <fullName evidence="7">Shikimate kinase</fullName>
    </submittedName>
</protein>
<dbReference type="Pfam" id="PF01202">
    <property type="entry name" value="SKI"/>
    <property type="match status" value="1"/>
</dbReference>
<comment type="caution">
    <text evidence="7">The sequence shown here is derived from an EMBL/GenBank/DDBJ whole genome shotgun (WGS) entry which is preliminary data.</text>
</comment>
<name>A0A7V8NTW3_9BACT</name>
<dbReference type="EMBL" id="JACDQQ010001865">
    <property type="protein sequence ID" value="MBA0087175.1"/>
    <property type="molecule type" value="Genomic_DNA"/>
</dbReference>
<dbReference type="GO" id="GO:0005524">
    <property type="term" value="F:ATP binding"/>
    <property type="evidence" value="ECO:0007669"/>
    <property type="project" value="UniProtKB-KW"/>
</dbReference>
<dbReference type="CDD" id="cd00464">
    <property type="entry name" value="SK"/>
    <property type="match status" value="1"/>
</dbReference>
<reference evidence="7" key="1">
    <citation type="submission" date="2020-06" db="EMBL/GenBank/DDBJ databases">
        <title>Legume-microbial interactions unlock mineral nutrients during tropical forest succession.</title>
        <authorList>
            <person name="Epihov D.Z."/>
        </authorList>
    </citation>
    <scope>NUCLEOTIDE SEQUENCE [LARGE SCALE GENOMIC DNA]</scope>
    <source>
        <strain evidence="7">Pan2503</strain>
    </source>
</reference>
<evidence type="ECO:0000313" key="7">
    <source>
        <dbReference type="EMBL" id="MBA0087175.1"/>
    </source>
</evidence>
<evidence type="ECO:0000313" key="8">
    <source>
        <dbReference type="Proteomes" id="UP000567293"/>
    </source>
</evidence>
<keyword evidence="3" id="KW-0547">Nucleotide-binding</keyword>